<dbReference type="GO" id="GO:0008270">
    <property type="term" value="F:zinc ion binding"/>
    <property type="evidence" value="ECO:0007669"/>
    <property type="project" value="UniProtKB-KW"/>
</dbReference>
<keyword evidence="8" id="KW-1185">Reference proteome</keyword>
<dbReference type="SUPFAM" id="SSF57850">
    <property type="entry name" value="RING/U-box"/>
    <property type="match status" value="1"/>
</dbReference>
<dbReference type="GeneID" id="14893327"/>
<dbReference type="EMBL" id="KB206244">
    <property type="protein sequence ID" value="ELP94340.1"/>
    <property type="molecule type" value="Genomic_DNA"/>
</dbReference>
<sequence>MKSTPKLKLKPEDIGFIIAPTFHVKSINLNESLIQRTSKCYALSINITFPPFDYDSYDIHQSKVLRYKQLYESTTRKHRMQVLIVDKSLHVIHPSSVGLKINGYTTLTDVFGKIPTRGTPFIEGIDITDYLVKGNNVVTVETSYPDTYCVIYEGIAMTITQTMQRILRTLPKEYYSQPLDIDLNNNNEDEEEDVVEEQQVLSLRCPISFTRIKIPVRGKRCTHQRTFDLKSFLQTAQKAGYYSCPLCSESIQPIDLVIDLQMEHIIKDLTGQPDIEEVIVLPDGKVKPKEAEKLESDDDDEEKKLLEKGRERRTKRDEEMKSTYGTNYGTFNTSHPQQNFEEGGYNPFYQYGVPVPYGQQINITNTQQYFLPTQYQLPPYQRYQDNLPPLSPPQQQSLPPGRYEQFNDGRYSIPNGISPQRMYQRFPLNNLTQQNVVNTQTPQNVPSDRHVNRRLLILPQQRTTQTQTTTRTRTNTQVELNGIGSKESPICL</sequence>
<keyword evidence="7" id="KW-0436">Ligase</keyword>
<evidence type="ECO:0000313" key="7">
    <source>
        <dbReference type="EMBL" id="ELP94340.1"/>
    </source>
</evidence>
<evidence type="ECO:0000256" key="5">
    <source>
        <dbReference type="SAM" id="MobiDB-lite"/>
    </source>
</evidence>
<dbReference type="OrthoDB" id="28870at2759"/>
<gene>
    <name evidence="7" type="ORF">EIN_131890</name>
</gene>
<evidence type="ECO:0000259" key="6">
    <source>
        <dbReference type="PROSITE" id="PS51044"/>
    </source>
</evidence>
<dbReference type="GO" id="GO:0016925">
    <property type="term" value="P:protein sumoylation"/>
    <property type="evidence" value="ECO:0007669"/>
    <property type="project" value="TreeGrafter"/>
</dbReference>
<dbReference type="VEuPathDB" id="AmoebaDB:EIN_131890"/>
<feature type="compositionally biased region" description="Basic and acidic residues" evidence="5">
    <location>
        <begin position="302"/>
        <end position="321"/>
    </location>
</feature>
<dbReference type="GO" id="GO:0000785">
    <property type="term" value="C:chromatin"/>
    <property type="evidence" value="ECO:0007669"/>
    <property type="project" value="TreeGrafter"/>
</dbReference>
<dbReference type="Proteomes" id="UP000014680">
    <property type="component" value="Unassembled WGS sequence"/>
</dbReference>
<name>A0A0A1UG17_ENTIV</name>
<dbReference type="PROSITE" id="PS51044">
    <property type="entry name" value="ZF_SP_RING"/>
    <property type="match status" value="1"/>
</dbReference>
<feature type="region of interest" description="Disordered" evidence="5">
    <location>
        <begin position="289"/>
        <end position="333"/>
    </location>
</feature>
<protein>
    <submittedName>
        <fullName evidence="7">Sumo ligase, putative</fullName>
    </submittedName>
</protein>
<feature type="domain" description="SP-RING-type" evidence="6">
    <location>
        <begin position="190"/>
        <end position="271"/>
    </location>
</feature>
<dbReference type="Gene3D" id="3.30.40.10">
    <property type="entry name" value="Zinc/RING finger domain, C3HC4 (zinc finger)"/>
    <property type="match status" value="1"/>
</dbReference>
<feature type="compositionally biased region" description="Polar residues" evidence="5">
    <location>
        <begin position="323"/>
        <end position="333"/>
    </location>
</feature>
<evidence type="ECO:0000256" key="4">
    <source>
        <dbReference type="PROSITE-ProRule" id="PRU00452"/>
    </source>
</evidence>
<dbReference type="KEGG" id="eiv:EIN_131890"/>
<dbReference type="CDD" id="cd16650">
    <property type="entry name" value="SP-RING_PIAS-like"/>
    <property type="match status" value="1"/>
</dbReference>
<dbReference type="Pfam" id="PF02891">
    <property type="entry name" value="zf-MIZ"/>
    <property type="match status" value="1"/>
</dbReference>
<dbReference type="InterPro" id="IPR013083">
    <property type="entry name" value="Znf_RING/FYVE/PHD"/>
</dbReference>
<evidence type="ECO:0000256" key="2">
    <source>
        <dbReference type="ARBA" id="ARBA00022771"/>
    </source>
</evidence>
<reference evidence="7 8" key="1">
    <citation type="submission" date="2012-10" db="EMBL/GenBank/DDBJ databases">
        <authorList>
            <person name="Zafar N."/>
            <person name="Inman J."/>
            <person name="Hall N."/>
            <person name="Lorenzi H."/>
            <person name="Caler E."/>
        </authorList>
    </citation>
    <scope>NUCLEOTIDE SEQUENCE [LARGE SCALE GENOMIC DNA]</scope>
    <source>
        <strain evidence="7 8">IP1</strain>
    </source>
</reference>
<dbReference type="AlphaFoldDB" id="A0A0A1UG17"/>
<evidence type="ECO:0000256" key="1">
    <source>
        <dbReference type="ARBA" id="ARBA00022723"/>
    </source>
</evidence>
<dbReference type="GO" id="GO:0061665">
    <property type="term" value="F:SUMO ligase activity"/>
    <property type="evidence" value="ECO:0007669"/>
    <property type="project" value="TreeGrafter"/>
</dbReference>
<proteinExistence type="predicted"/>
<organism evidence="7 8">
    <name type="scientific">Entamoeba invadens IP1</name>
    <dbReference type="NCBI Taxonomy" id="370355"/>
    <lineage>
        <taxon>Eukaryota</taxon>
        <taxon>Amoebozoa</taxon>
        <taxon>Evosea</taxon>
        <taxon>Archamoebae</taxon>
        <taxon>Mastigamoebida</taxon>
        <taxon>Entamoebidae</taxon>
        <taxon>Entamoeba</taxon>
    </lineage>
</organism>
<dbReference type="PANTHER" id="PTHR10782:SF4">
    <property type="entry name" value="TONALLI, ISOFORM E"/>
    <property type="match status" value="1"/>
</dbReference>
<keyword evidence="3" id="KW-0862">Zinc</keyword>
<keyword evidence="2 4" id="KW-0863">Zinc-finger</keyword>
<accession>A0A0A1UG17</accession>
<dbReference type="InterPro" id="IPR004181">
    <property type="entry name" value="Znf_MIZ"/>
</dbReference>
<dbReference type="PANTHER" id="PTHR10782">
    <property type="entry name" value="ZINC FINGER MIZ DOMAIN-CONTAINING PROTEIN"/>
    <property type="match status" value="1"/>
</dbReference>
<keyword evidence="1" id="KW-0479">Metal-binding</keyword>
<dbReference type="RefSeq" id="XP_004261111.1">
    <property type="nucleotide sequence ID" value="XM_004261063.1"/>
</dbReference>
<evidence type="ECO:0000256" key="3">
    <source>
        <dbReference type="ARBA" id="ARBA00022833"/>
    </source>
</evidence>
<evidence type="ECO:0000313" key="8">
    <source>
        <dbReference type="Proteomes" id="UP000014680"/>
    </source>
</evidence>
<dbReference type="GO" id="GO:0016874">
    <property type="term" value="F:ligase activity"/>
    <property type="evidence" value="ECO:0007669"/>
    <property type="project" value="UniProtKB-KW"/>
</dbReference>